<dbReference type="SMART" id="SM00323">
    <property type="entry name" value="RasGAP"/>
    <property type="match status" value="1"/>
</dbReference>
<dbReference type="Pfam" id="PF00616">
    <property type="entry name" value="RasGAP"/>
    <property type="match status" value="1"/>
</dbReference>
<name>A0A1Y2F402_PROLT</name>
<evidence type="ECO:0000256" key="1">
    <source>
        <dbReference type="SAM" id="Coils"/>
    </source>
</evidence>
<dbReference type="PANTHER" id="PTHR14149:SF17">
    <property type="entry name" value="GTPASE-ACTIVATING PROTEIN"/>
    <property type="match status" value="1"/>
</dbReference>
<dbReference type="EMBL" id="MCFI01000019">
    <property type="protein sequence ID" value="ORY77675.1"/>
    <property type="molecule type" value="Genomic_DNA"/>
</dbReference>
<dbReference type="SUPFAM" id="SSF48350">
    <property type="entry name" value="GTPase activation domain, GAP"/>
    <property type="match status" value="1"/>
</dbReference>
<dbReference type="AlphaFoldDB" id="A0A1Y2F402"/>
<dbReference type="GO" id="GO:0007165">
    <property type="term" value="P:signal transduction"/>
    <property type="evidence" value="ECO:0007669"/>
    <property type="project" value="UniProtKB-ARBA"/>
</dbReference>
<protein>
    <submittedName>
        <fullName evidence="3">Rho GTPase activation protein</fullName>
    </submittedName>
</protein>
<evidence type="ECO:0000313" key="3">
    <source>
        <dbReference type="EMBL" id="ORY77675.1"/>
    </source>
</evidence>
<evidence type="ECO:0000259" key="2">
    <source>
        <dbReference type="PROSITE" id="PS50018"/>
    </source>
</evidence>
<accession>A0A1Y2F402</accession>
<feature type="coiled-coil region" evidence="1">
    <location>
        <begin position="34"/>
        <end position="61"/>
    </location>
</feature>
<dbReference type="PROSITE" id="PS50018">
    <property type="entry name" value="RAS_GTPASE_ACTIV_2"/>
    <property type="match status" value="1"/>
</dbReference>
<proteinExistence type="predicted"/>
<sequence>MNRRNSLQSYASSEKTNKRQSITAMYSVVAAQEDQDVEDELSRAQKKLRKLKANISSQSKKNFVLERDVRYLDSRIALLIQNRMALDEQNEIVSQLEESTDVQLGSFPDDRKLQQQYGNLFCLLQSEPRHIANLTRLVSLGEIDQLLQTVMFTIYGNQYESREENLLLTMFQTVLSAQFESSSEYTNLLRANTPVSRMMTTYTRRGPGQQYLKSVLSERINSLIEHRNLNLEINPLKVYEQMIEQVTAETGSEPDALPRVVAPEQITTNKDVIAIMTPRYLMLIEIANTMLTTIIDNLSNIPYGIRWICKQIKQLTRRKFPEASEQIISSLIGAFFFLRFINPAIVTPSGYMLVDSPPGDNPRRTLTLIAKLLQNVVNQPTHNKEPYITPLQPFVDDNAQRVIKFLNDVCEVPDFYETLEMDQYIALSKKDLSLDITLNEVYSMHFLLEKHIDHLAPDKANHLRILIKEVGGAPPQVLRSENRSIILPLFSRWETPIADITHSLDITQHDLLFMETKSTFVQILRSLPEDSPASKGPLNLAVVADTAAQTRDGAVVRRGIRALDMLRDLADAGLVDPNDRYNPLTGEVEEEIAHLGSIREKVVTEMTSLQAVYKTICDHNDYLKNQLDTYRAYLLNVREQAGGSKGSEALTRGIGVVAVSGKQKKQAKTVIGPFKYSHGHLERDGVIASSNIPANRRSNIYFNISSPNPGTFVISLHYKGRNRGLLELDLKLDDLLEMQQNNVQLLDLEYVHFNVARILGMLNAKPFQR</sequence>
<dbReference type="GO" id="GO:0005938">
    <property type="term" value="C:cell cortex"/>
    <property type="evidence" value="ECO:0007669"/>
    <property type="project" value="TreeGrafter"/>
</dbReference>
<dbReference type="SUPFAM" id="SSF143885">
    <property type="entry name" value="RGC domain-like"/>
    <property type="match status" value="1"/>
</dbReference>
<dbReference type="GO" id="GO:0032153">
    <property type="term" value="C:cell division site"/>
    <property type="evidence" value="ECO:0007669"/>
    <property type="project" value="UniProtKB-ARBA"/>
</dbReference>
<reference evidence="3 4" key="1">
    <citation type="submission" date="2016-07" db="EMBL/GenBank/DDBJ databases">
        <title>Pervasive Adenine N6-methylation of Active Genes in Fungi.</title>
        <authorList>
            <consortium name="DOE Joint Genome Institute"/>
            <person name="Mondo S.J."/>
            <person name="Dannebaum R.O."/>
            <person name="Kuo R.C."/>
            <person name="Labutti K."/>
            <person name="Haridas S."/>
            <person name="Kuo A."/>
            <person name="Salamov A."/>
            <person name="Ahrendt S.R."/>
            <person name="Lipzen A."/>
            <person name="Sullivan W."/>
            <person name="Andreopoulos W.B."/>
            <person name="Clum A."/>
            <person name="Lindquist E."/>
            <person name="Daum C."/>
            <person name="Ramamoorthy G.K."/>
            <person name="Gryganskyi A."/>
            <person name="Culley D."/>
            <person name="Magnuson J.K."/>
            <person name="James T.Y."/>
            <person name="O'Malley M.A."/>
            <person name="Stajich J.E."/>
            <person name="Spatafora J.W."/>
            <person name="Visel A."/>
            <person name="Grigoriev I.V."/>
        </authorList>
    </citation>
    <scope>NUCLEOTIDE SEQUENCE [LARGE SCALE GENOMIC DNA]</scope>
    <source>
        <strain evidence="3 4">12-1054</strain>
    </source>
</reference>
<dbReference type="CDD" id="cd05132">
    <property type="entry name" value="RasGAP_GAPA"/>
    <property type="match status" value="1"/>
</dbReference>
<evidence type="ECO:0000313" key="4">
    <source>
        <dbReference type="Proteomes" id="UP000193685"/>
    </source>
</evidence>
<gene>
    <name evidence="3" type="ORF">BCR37DRAFT_370862</name>
</gene>
<dbReference type="Gene3D" id="1.10.506.10">
    <property type="entry name" value="GTPase Activation - p120gap, domain 1"/>
    <property type="match status" value="1"/>
</dbReference>
<dbReference type="Proteomes" id="UP000193685">
    <property type="component" value="Unassembled WGS sequence"/>
</dbReference>
<organism evidence="3 4">
    <name type="scientific">Protomyces lactucae-debilis</name>
    <dbReference type="NCBI Taxonomy" id="2754530"/>
    <lineage>
        <taxon>Eukaryota</taxon>
        <taxon>Fungi</taxon>
        <taxon>Dikarya</taxon>
        <taxon>Ascomycota</taxon>
        <taxon>Taphrinomycotina</taxon>
        <taxon>Taphrinomycetes</taxon>
        <taxon>Taphrinales</taxon>
        <taxon>Protomycetaceae</taxon>
        <taxon>Protomyces</taxon>
    </lineage>
</organism>
<dbReference type="STRING" id="56484.A0A1Y2F402"/>
<feature type="domain" description="Ras-GAP" evidence="2">
    <location>
        <begin position="162"/>
        <end position="378"/>
    </location>
</feature>
<dbReference type="OrthoDB" id="775356at2759"/>
<dbReference type="Pfam" id="PF03836">
    <property type="entry name" value="RasGAP_C"/>
    <property type="match status" value="1"/>
</dbReference>
<dbReference type="InterPro" id="IPR001936">
    <property type="entry name" value="RasGAP_dom"/>
</dbReference>
<dbReference type="OMA" id="AYMITLN"/>
<dbReference type="InterPro" id="IPR023152">
    <property type="entry name" value="RasGAP_CS"/>
</dbReference>
<dbReference type="RefSeq" id="XP_040723060.1">
    <property type="nucleotide sequence ID" value="XM_040868337.1"/>
</dbReference>
<dbReference type="InterPro" id="IPR000593">
    <property type="entry name" value="RasGAP_C"/>
</dbReference>
<dbReference type="GO" id="GO:0046580">
    <property type="term" value="P:negative regulation of Ras protein signal transduction"/>
    <property type="evidence" value="ECO:0007669"/>
    <property type="project" value="TreeGrafter"/>
</dbReference>
<dbReference type="GO" id="GO:0005096">
    <property type="term" value="F:GTPase activator activity"/>
    <property type="evidence" value="ECO:0007669"/>
    <property type="project" value="TreeGrafter"/>
</dbReference>
<dbReference type="GeneID" id="63784936"/>
<comment type="caution">
    <text evidence="3">The sequence shown here is derived from an EMBL/GenBank/DDBJ whole genome shotgun (WGS) entry which is preliminary data.</text>
</comment>
<dbReference type="PROSITE" id="PS00509">
    <property type="entry name" value="RAS_GTPASE_ACTIV_1"/>
    <property type="match status" value="1"/>
</dbReference>
<keyword evidence="1" id="KW-0175">Coiled coil</keyword>
<dbReference type="InterPro" id="IPR008936">
    <property type="entry name" value="Rho_GTPase_activation_prot"/>
</dbReference>
<dbReference type="PANTHER" id="PTHR14149">
    <property type="entry name" value="RAS GTPASE-ACTIVATING PROTEIN WITH IQ MOTIF"/>
    <property type="match status" value="1"/>
</dbReference>
<keyword evidence="4" id="KW-1185">Reference proteome</keyword>